<dbReference type="PROSITE" id="PS00061">
    <property type="entry name" value="ADH_SHORT"/>
    <property type="match status" value="1"/>
</dbReference>
<dbReference type="EMBL" id="DXGC01000070">
    <property type="protein sequence ID" value="HIW91518.1"/>
    <property type="molecule type" value="Genomic_DNA"/>
</dbReference>
<dbReference type="GO" id="GO:0016616">
    <property type="term" value="F:oxidoreductase activity, acting on the CH-OH group of donors, NAD or NADP as acceptor"/>
    <property type="evidence" value="ECO:0007669"/>
    <property type="project" value="TreeGrafter"/>
</dbReference>
<organism evidence="2 3">
    <name type="scientific">Candidatus Corynebacterium avicola</name>
    <dbReference type="NCBI Taxonomy" id="2838527"/>
    <lineage>
        <taxon>Bacteria</taxon>
        <taxon>Bacillati</taxon>
        <taxon>Actinomycetota</taxon>
        <taxon>Actinomycetes</taxon>
        <taxon>Mycobacteriales</taxon>
        <taxon>Corynebacteriaceae</taxon>
        <taxon>Corynebacterium</taxon>
    </lineage>
</organism>
<reference evidence="2" key="2">
    <citation type="submission" date="2021-04" db="EMBL/GenBank/DDBJ databases">
        <authorList>
            <person name="Gilroy R."/>
        </authorList>
    </citation>
    <scope>NUCLEOTIDE SEQUENCE</scope>
    <source>
        <strain evidence="2">CHK32-1732</strain>
    </source>
</reference>
<protein>
    <submittedName>
        <fullName evidence="2">SDR family NAD(P)-dependent oxidoreductase</fullName>
    </submittedName>
</protein>
<dbReference type="InterPro" id="IPR002347">
    <property type="entry name" value="SDR_fam"/>
</dbReference>
<dbReference type="Proteomes" id="UP000824190">
    <property type="component" value="Unassembled WGS sequence"/>
</dbReference>
<name>A0A9D1RNT4_9CORY</name>
<dbReference type="Gene3D" id="3.40.50.720">
    <property type="entry name" value="NAD(P)-binding Rossmann-like Domain"/>
    <property type="match status" value="1"/>
</dbReference>
<dbReference type="Pfam" id="PF00106">
    <property type="entry name" value="adh_short"/>
    <property type="match status" value="1"/>
</dbReference>
<reference evidence="2" key="1">
    <citation type="journal article" date="2021" name="PeerJ">
        <title>Extensive microbial diversity within the chicken gut microbiome revealed by metagenomics and culture.</title>
        <authorList>
            <person name="Gilroy R."/>
            <person name="Ravi A."/>
            <person name="Getino M."/>
            <person name="Pursley I."/>
            <person name="Horton D.L."/>
            <person name="Alikhan N.F."/>
            <person name="Baker D."/>
            <person name="Gharbi K."/>
            <person name="Hall N."/>
            <person name="Watson M."/>
            <person name="Adriaenssens E.M."/>
            <person name="Foster-Nyarko E."/>
            <person name="Jarju S."/>
            <person name="Secka A."/>
            <person name="Antonio M."/>
            <person name="Oren A."/>
            <person name="Chaudhuri R.R."/>
            <person name="La Ragione R."/>
            <person name="Hildebrand F."/>
            <person name="Pallen M.J."/>
        </authorList>
    </citation>
    <scope>NUCLEOTIDE SEQUENCE</scope>
    <source>
        <strain evidence="2">CHK32-1732</strain>
    </source>
</reference>
<dbReference type="SUPFAM" id="SSF51735">
    <property type="entry name" value="NAD(P)-binding Rossmann-fold domains"/>
    <property type="match status" value="1"/>
</dbReference>
<evidence type="ECO:0000256" key="1">
    <source>
        <dbReference type="ARBA" id="ARBA00006484"/>
    </source>
</evidence>
<accession>A0A9D1RNT4</accession>
<dbReference type="PANTHER" id="PTHR42760">
    <property type="entry name" value="SHORT-CHAIN DEHYDROGENASES/REDUCTASES FAMILY MEMBER"/>
    <property type="match status" value="1"/>
</dbReference>
<dbReference type="InterPro" id="IPR036291">
    <property type="entry name" value="NAD(P)-bd_dom_sf"/>
</dbReference>
<proteinExistence type="inferred from homology"/>
<comment type="caution">
    <text evidence="2">The sequence shown here is derived from an EMBL/GenBank/DDBJ whole genome shotgun (WGS) entry which is preliminary data.</text>
</comment>
<dbReference type="PRINTS" id="PR00081">
    <property type="entry name" value="GDHRDH"/>
</dbReference>
<dbReference type="AlphaFoldDB" id="A0A9D1RNT4"/>
<sequence>MAPTSPGRLDGDVAFITGGGSGIGQAVALRFLEEGAAGVAVFARNADKLQVTVDAAAELGPGYADRVLPVTGDVRSVADLKDAVAATVERFGRLDTLVPNAGVWDFHKSLTRTSPEDIGDLYDELFDINVKGYLLTCSVAWPELVKTRGSIVMTLSNASFYSAGGGPVYTAAKHADRGLVTQLAYELAPKVRVNGVAVGGLRTDLRGPDSVGMKDRSIEKGFAKREARGDDIADNQWLPLHDSPVDPAGSTGPYVMFASRRDASTITGAIINADGGVGVRGFATAAGGDDL</sequence>
<dbReference type="InterPro" id="IPR020904">
    <property type="entry name" value="Sc_DH/Rdtase_CS"/>
</dbReference>
<evidence type="ECO:0000313" key="2">
    <source>
        <dbReference type="EMBL" id="HIW91518.1"/>
    </source>
</evidence>
<gene>
    <name evidence="2" type="ORF">H9870_07655</name>
</gene>
<comment type="similarity">
    <text evidence="1">Belongs to the short-chain dehydrogenases/reductases (SDR) family.</text>
</comment>
<evidence type="ECO:0000313" key="3">
    <source>
        <dbReference type="Proteomes" id="UP000824190"/>
    </source>
</evidence>